<dbReference type="GO" id="GO:0003908">
    <property type="term" value="F:methylated-DNA-[protein]-cysteine S-methyltransferase activity"/>
    <property type="evidence" value="ECO:0007669"/>
    <property type="project" value="UniProtKB-EC"/>
</dbReference>
<dbReference type="GO" id="GO:0032259">
    <property type="term" value="P:methylation"/>
    <property type="evidence" value="ECO:0007669"/>
    <property type="project" value="UniProtKB-KW"/>
</dbReference>
<dbReference type="CDD" id="cd06445">
    <property type="entry name" value="ATase"/>
    <property type="match status" value="1"/>
</dbReference>
<evidence type="ECO:0000313" key="15">
    <source>
        <dbReference type="Proteomes" id="UP000777482"/>
    </source>
</evidence>
<sequence>MPGPLRVKQVTLDSLMRPYARPTPAKDADDEDDVLVIERATDLDASFVLGKVPPPFPLSCADRNAFRRPRTSAKVTEFQWRLYDLLLTIPAGRVSTYGQLATLLASSPAQYTCHKGGPAGVLLSVAGSLTGPIHLHFTVGSALRENPFAPYVPCHRVIASTLYIGGFGGEWLPAAPTAKSAVAKKSATTTTTTTTKPGQRPKDGSRTNEKLELLRREGVRFDSKGYLADKTKLWDGRPASATSESLP</sequence>
<dbReference type="AlphaFoldDB" id="A0A9P7B470"/>
<keyword evidence="7" id="KW-0227">DNA damage</keyword>
<dbReference type="PROSITE" id="PS00374">
    <property type="entry name" value="MGMT"/>
    <property type="match status" value="1"/>
</dbReference>
<dbReference type="EMBL" id="PUHQ01000067">
    <property type="protein sequence ID" value="KAG0658356.1"/>
    <property type="molecule type" value="Genomic_DNA"/>
</dbReference>
<evidence type="ECO:0000256" key="9">
    <source>
        <dbReference type="ARBA" id="ARBA00030795"/>
    </source>
</evidence>
<evidence type="ECO:0000256" key="4">
    <source>
        <dbReference type="ARBA" id="ARBA00015377"/>
    </source>
</evidence>
<evidence type="ECO:0000256" key="6">
    <source>
        <dbReference type="ARBA" id="ARBA00022679"/>
    </source>
</evidence>
<keyword evidence="8" id="KW-0234">DNA repair</keyword>
<organism evidence="14 15">
    <name type="scientific">Rhodotorula mucilaginosa</name>
    <name type="common">Yeast</name>
    <name type="synonym">Rhodotorula rubra</name>
    <dbReference type="NCBI Taxonomy" id="5537"/>
    <lineage>
        <taxon>Eukaryota</taxon>
        <taxon>Fungi</taxon>
        <taxon>Dikarya</taxon>
        <taxon>Basidiomycota</taxon>
        <taxon>Pucciniomycotina</taxon>
        <taxon>Microbotryomycetes</taxon>
        <taxon>Sporidiobolales</taxon>
        <taxon>Sporidiobolaceae</taxon>
        <taxon>Rhodotorula</taxon>
    </lineage>
</organism>
<accession>A0A9P7B470</accession>
<dbReference type="InterPro" id="IPR036388">
    <property type="entry name" value="WH-like_DNA-bd_sf"/>
</dbReference>
<dbReference type="InterPro" id="IPR014048">
    <property type="entry name" value="MethylDNA_cys_MeTrfase_DNA-bd"/>
</dbReference>
<evidence type="ECO:0000256" key="3">
    <source>
        <dbReference type="ARBA" id="ARBA00011918"/>
    </source>
</evidence>
<evidence type="ECO:0000313" key="14">
    <source>
        <dbReference type="EMBL" id="KAG0658356.1"/>
    </source>
</evidence>
<reference evidence="14 15" key="1">
    <citation type="submission" date="2020-11" db="EMBL/GenBank/DDBJ databases">
        <title>Kefir isolates.</title>
        <authorList>
            <person name="Marcisauskas S."/>
            <person name="Kim Y."/>
            <person name="Blasche S."/>
        </authorList>
    </citation>
    <scope>NUCLEOTIDE SEQUENCE [LARGE SCALE GENOMIC DNA]</scope>
    <source>
        <strain evidence="14 15">KR</strain>
    </source>
</reference>
<proteinExistence type="inferred from homology"/>
<dbReference type="Gene3D" id="1.10.10.10">
    <property type="entry name" value="Winged helix-like DNA-binding domain superfamily/Winged helix DNA-binding domain"/>
    <property type="match status" value="1"/>
</dbReference>
<comment type="catalytic activity">
    <reaction evidence="1">
        <text>a 4-O-methyl-thymidine in DNA + L-cysteinyl-[protein] = a thymidine in DNA + S-methyl-L-cysteinyl-[protein]</text>
        <dbReference type="Rhea" id="RHEA:53428"/>
        <dbReference type="Rhea" id="RHEA-COMP:10131"/>
        <dbReference type="Rhea" id="RHEA-COMP:10132"/>
        <dbReference type="Rhea" id="RHEA-COMP:13555"/>
        <dbReference type="Rhea" id="RHEA-COMP:13556"/>
        <dbReference type="ChEBI" id="CHEBI:29950"/>
        <dbReference type="ChEBI" id="CHEBI:82612"/>
        <dbReference type="ChEBI" id="CHEBI:137386"/>
        <dbReference type="ChEBI" id="CHEBI:137387"/>
        <dbReference type="EC" id="2.1.1.63"/>
    </reaction>
</comment>
<evidence type="ECO:0000256" key="2">
    <source>
        <dbReference type="ARBA" id="ARBA00008711"/>
    </source>
</evidence>
<comment type="similarity">
    <text evidence="2">Belongs to the MGMT family.</text>
</comment>
<feature type="compositionally biased region" description="Low complexity" evidence="12">
    <location>
        <begin position="182"/>
        <end position="197"/>
    </location>
</feature>
<comment type="catalytic activity">
    <reaction evidence="11">
        <text>a 6-O-methyl-2'-deoxyguanosine in DNA + L-cysteinyl-[protein] = S-methyl-L-cysteinyl-[protein] + a 2'-deoxyguanosine in DNA</text>
        <dbReference type="Rhea" id="RHEA:24000"/>
        <dbReference type="Rhea" id="RHEA-COMP:10131"/>
        <dbReference type="Rhea" id="RHEA-COMP:10132"/>
        <dbReference type="Rhea" id="RHEA-COMP:11367"/>
        <dbReference type="Rhea" id="RHEA-COMP:11368"/>
        <dbReference type="ChEBI" id="CHEBI:29950"/>
        <dbReference type="ChEBI" id="CHEBI:82612"/>
        <dbReference type="ChEBI" id="CHEBI:85445"/>
        <dbReference type="ChEBI" id="CHEBI:85448"/>
        <dbReference type="EC" id="2.1.1.63"/>
    </reaction>
</comment>
<feature type="domain" description="Methylated-DNA-[protein]-cysteine S-methyltransferase DNA binding" evidence="13">
    <location>
        <begin position="138"/>
        <end position="169"/>
    </location>
</feature>
<keyword evidence="15" id="KW-1185">Reference proteome</keyword>
<dbReference type="PANTHER" id="PTHR10815">
    <property type="entry name" value="METHYLATED-DNA--PROTEIN-CYSTEINE METHYLTRANSFERASE"/>
    <property type="match status" value="1"/>
</dbReference>
<dbReference type="InterPro" id="IPR001497">
    <property type="entry name" value="MethylDNA_cys_MeTrfase_AS"/>
</dbReference>
<evidence type="ECO:0000259" key="13">
    <source>
        <dbReference type="Pfam" id="PF01035"/>
    </source>
</evidence>
<evidence type="ECO:0000256" key="5">
    <source>
        <dbReference type="ARBA" id="ARBA00022603"/>
    </source>
</evidence>
<evidence type="ECO:0000256" key="10">
    <source>
        <dbReference type="ARBA" id="ARBA00031621"/>
    </source>
</evidence>
<evidence type="ECO:0000256" key="8">
    <source>
        <dbReference type="ARBA" id="ARBA00023204"/>
    </source>
</evidence>
<feature type="region of interest" description="Disordered" evidence="12">
    <location>
        <begin position="182"/>
        <end position="216"/>
    </location>
</feature>
<dbReference type="Pfam" id="PF01035">
    <property type="entry name" value="DNA_binding_1"/>
    <property type="match status" value="1"/>
</dbReference>
<keyword evidence="6" id="KW-0808">Transferase</keyword>
<name>A0A9P7B470_RHOMI</name>
<evidence type="ECO:0000256" key="7">
    <source>
        <dbReference type="ARBA" id="ARBA00022763"/>
    </source>
</evidence>
<dbReference type="GO" id="GO:0006281">
    <property type="term" value="P:DNA repair"/>
    <property type="evidence" value="ECO:0007669"/>
    <property type="project" value="UniProtKB-KW"/>
</dbReference>
<evidence type="ECO:0000256" key="12">
    <source>
        <dbReference type="SAM" id="MobiDB-lite"/>
    </source>
</evidence>
<comment type="caution">
    <text evidence="14">The sequence shown here is derived from an EMBL/GenBank/DDBJ whole genome shotgun (WGS) entry which is preliminary data.</text>
</comment>
<evidence type="ECO:0000256" key="11">
    <source>
        <dbReference type="ARBA" id="ARBA00049348"/>
    </source>
</evidence>
<gene>
    <name evidence="14" type="ORF">C6P46_005812</name>
</gene>
<dbReference type="InterPro" id="IPR036217">
    <property type="entry name" value="MethylDNA_cys_MeTrfase_DNAb"/>
</dbReference>
<feature type="compositionally biased region" description="Basic and acidic residues" evidence="12">
    <location>
        <begin position="200"/>
        <end position="216"/>
    </location>
</feature>
<protein>
    <recommendedName>
        <fullName evidence="4">Methylated-DNA--protein-cysteine methyltransferase</fullName>
        <ecNumber evidence="3">2.1.1.63</ecNumber>
    </recommendedName>
    <alternativeName>
        <fullName evidence="9">6-O-methylguanine-DNA methyltransferase</fullName>
    </alternativeName>
    <alternativeName>
        <fullName evidence="10">O-6-methylguanine-DNA-alkyltransferase</fullName>
    </alternativeName>
</protein>
<dbReference type="OrthoDB" id="1907495at2759"/>
<dbReference type="PANTHER" id="PTHR10815:SF13">
    <property type="entry name" value="METHYLATED-DNA--PROTEIN-CYSTEINE METHYLTRANSFERASE"/>
    <property type="match status" value="1"/>
</dbReference>
<dbReference type="EC" id="2.1.1.63" evidence="3"/>
<keyword evidence="5" id="KW-0489">Methyltransferase</keyword>
<dbReference type="Proteomes" id="UP000777482">
    <property type="component" value="Unassembled WGS sequence"/>
</dbReference>
<dbReference type="SUPFAM" id="SSF46767">
    <property type="entry name" value="Methylated DNA-protein cysteine methyltransferase, C-terminal domain"/>
    <property type="match status" value="2"/>
</dbReference>
<evidence type="ECO:0000256" key="1">
    <source>
        <dbReference type="ARBA" id="ARBA00001286"/>
    </source>
</evidence>